<gene>
    <name evidence="3" type="primary">gcvP_2</name>
    <name evidence="3" type="ORF">NCTC10918_01352</name>
</gene>
<dbReference type="InterPro" id="IPR023010">
    <property type="entry name" value="GcvPA"/>
</dbReference>
<evidence type="ECO:0000259" key="2">
    <source>
        <dbReference type="Pfam" id="PF02347"/>
    </source>
</evidence>
<dbReference type="InterPro" id="IPR015424">
    <property type="entry name" value="PyrdxlP-dep_Trfase"/>
</dbReference>
<dbReference type="EC" id="1.4.4.2" evidence="3"/>
<evidence type="ECO:0000313" key="4">
    <source>
        <dbReference type="Proteomes" id="UP000270988"/>
    </source>
</evidence>
<proteinExistence type="predicted"/>
<dbReference type="InterPro" id="IPR049315">
    <property type="entry name" value="GDC-P_N"/>
</dbReference>
<keyword evidence="1 3" id="KW-0560">Oxidoreductase</keyword>
<evidence type="ECO:0000256" key="1">
    <source>
        <dbReference type="ARBA" id="ARBA00023002"/>
    </source>
</evidence>
<dbReference type="PANTHER" id="PTHR42806">
    <property type="entry name" value="GLYCINE CLEAVAGE SYSTEM P-PROTEIN"/>
    <property type="match status" value="1"/>
</dbReference>
<dbReference type="EMBL" id="LR134521">
    <property type="protein sequence ID" value="VEJ30080.1"/>
    <property type="molecule type" value="Genomic_DNA"/>
</dbReference>
<feature type="domain" description="Glycine cleavage system P-protein N-terminal" evidence="2">
    <location>
        <begin position="5"/>
        <end position="98"/>
    </location>
</feature>
<organism evidence="3 4">
    <name type="scientific">Rothia dentocariosa</name>
    <dbReference type="NCBI Taxonomy" id="2047"/>
    <lineage>
        <taxon>Bacteria</taxon>
        <taxon>Bacillati</taxon>
        <taxon>Actinomycetota</taxon>
        <taxon>Actinomycetes</taxon>
        <taxon>Micrococcales</taxon>
        <taxon>Micrococcaceae</taxon>
        <taxon>Rothia</taxon>
    </lineage>
</organism>
<evidence type="ECO:0000313" key="3">
    <source>
        <dbReference type="EMBL" id="VEJ30080.1"/>
    </source>
</evidence>
<dbReference type="GO" id="GO:0009116">
    <property type="term" value="P:nucleoside metabolic process"/>
    <property type="evidence" value="ECO:0007669"/>
    <property type="project" value="InterPro"/>
</dbReference>
<dbReference type="PANTHER" id="PTHR42806:SF1">
    <property type="entry name" value="GLYCINE DEHYDROGENASE (DECARBOXYLATING)"/>
    <property type="match status" value="1"/>
</dbReference>
<dbReference type="GO" id="GO:0004375">
    <property type="term" value="F:glycine dehydrogenase (decarboxylating) activity"/>
    <property type="evidence" value="ECO:0007669"/>
    <property type="project" value="UniProtKB-EC"/>
</dbReference>
<accession>A0A448UW07</accession>
<protein>
    <submittedName>
        <fullName evidence="3">Glycine dehydrogenase [decarboxylating]</fullName>
        <ecNumber evidence="3">1.4.4.2</ecNumber>
    </submittedName>
</protein>
<dbReference type="Pfam" id="PF02347">
    <property type="entry name" value="GDC-P"/>
    <property type="match status" value="1"/>
</dbReference>
<name>A0A448UW07_9MICC</name>
<dbReference type="Proteomes" id="UP000270988">
    <property type="component" value="Chromosome"/>
</dbReference>
<dbReference type="SUPFAM" id="SSF53383">
    <property type="entry name" value="PLP-dependent transferases"/>
    <property type="match status" value="1"/>
</dbReference>
<reference evidence="3 4" key="1">
    <citation type="submission" date="2018-12" db="EMBL/GenBank/DDBJ databases">
        <authorList>
            <consortium name="Pathogen Informatics"/>
        </authorList>
    </citation>
    <scope>NUCLEOTIDE SEQUENCE [LARGE SCALE GENOMIC DNA]</scope>
    <source>
        <strain evidence="3 4">NCTC10918</strain>
    </source>
</reference>
<sequence length="116" mass="12997">MSFIDRHLGPRSADAEQMLKALGYDSLGALMDDAVPPQIRLHGELDLPDPLTEQDALAKIAEYAAENKVYTQMIGEGYYDAVTPPFCAATFLKTPDFTLRTPPTRLKFHRVVWKLC</sequence>
<dbReference type="AlphaFoldDB" id="A0A448UW07"/>